<keyword evidence="1" id="KW-0812">Transmembrane</keyword>
<accession>A0A4R3XYV0</accession>
<feature type="transmembrane region" description="Helical" evidence="1">
    <location>
        <begin position="135"/>
        <end position="154"/>
    </location>
</feature>
<evidence type="ECO:0000313" key="3">
    <source>
        <dbReference type="Proteomes" id="UP000295367"/>
    </source>
</evidence>
<gene>
    <name evidence="2" type="ORF">EDC63_11316</name>
</gene>
<sequence length="251" mass="28645">MGAVDLQKQIVTISFETWLVLGIIGFYLFDSAMLLFFNELVFIEKKGKWIFACPESRWQLMEKIPYLPNPLTPGNALFRLSWSLSKTDKQQESQEALQSFLNAFNPLRLMTSVLFTLLMIGIPVVLFIFGTGLGFLLLIGLIYFTIVIMLTLIYRQKETFGVSGNVIAKLAFDSLACPPFALNLIRKITLRYPFAGDPICFYRQVSDPNRFAQLIHSLCQRIDEMIDFEDETSPRYSALQSYKKSLTGMVS</sequence>
<feature type="transmembrane region" description="Helical" evidence="1">
    <location>
        <begin position="109"/>
        <end position="129"/>
    </location>
</feature>
<organism evidence="2 3">
    <name type="scientific">Sulfurirhabdus autotrophica</name>
    <dbReference type="NCBI Taxonomy" id="1706046"/>
    <lineage>
        <taxon>Bacteria</taxon>
        <taxon>Pseudomonadati</taxon>
        <taxon>Pseudomonadota</taxon>
        <taxon>Betaproteobacteria</taxon>
        <taxon>Nitrosomonadales</taxon>
        <taxon>Sulfuricellaceae</taxon>
        <taxon>Sulfurirhabdus</taxon>
    </lineage>
</organism>
<proteinExistence type="predicted"/>
<evidence type="ECO:0000313" key="2">
    <source>
        <dbReference type="EMBL" id="TCV84081.1"/>
    </source>
</evidence>
<protein>
    <submittedName>
        <fullName evidence="2">Uncharacterized protein</fullName>
    </submittedName>
</protein>
<dbReference type="Proteomes" id="UP000295367">
    <property type="component" value="Unassembled WGS sequence"/>
</dbReference>
<reference evidence="2 3" key="1">
    <citation type="submission" date="2019-03" db="EMBL/GenBank/DDBJ databases">
        <title>Genomic Encyclopedia of Type Strains, Phase IV (KMG-IV): sequencing the most valuable type-strain genomes for metagenomic binning, comparative biology and taxonomic classification.</title>
        <authorList>
            <person name="Goeker M."/>
        </authorList>
    </citation>
    <scope>NUCLEOTIDE SEQUENCE [LARGE SCALE GENOMIC DNA]</scope>
    <source>
        <strain evidence="2 3">DSM 100309</strain>
    </source>
</reference>
<comment type="caution">
    <text evidence="2">The sequence shown here is derived from an EMBL/GenBank/DDBJ whole genome shotgun (WGS) entry which is preliminary data.</text>
</comment>
<dbReference type="AlphaFoldDB" id="A0A4R3XYV0"/>
<evidence type="ECO:0000256" key="1">
    <source>
        <dbReference type="SAM" id="Phobius"/>
    </source>
</evidence>
<keyword evidence="1" id="KW-1133">Transmembrane helix</keyword>
<name>A0A4R3XYV0_9PROT</name>
<keyword evidence="1" id="KW-0472">Membrane</keyword>
<feature type="transmembrane region" description="Helical" evidence="1">
    <location>
        <begin position="18"/>
        <end position="37"/>
    </location>
</feature>
<dbReference type="OrthoDB" id="6023294at2"/>
<dbReference type="EMBL" id="SMCO01000013">
    <property type="protein sequence ID" value="TCV84081.1"/>
    <property type="molecule type" value="Genomic_DNA"/>
</dbReference>
<dbReference type="RefSeq" id="WP_124945062.1">
    <property type="nucleotide sequence ID" value="NZ_BHVT01000008.1"/>
</dbReference>
<keyword evidence="3" id="KW-1185">Reference proteome</keyword>